<feature type="compositionally biased region" description="Basic and acidic residues" evidence="9">
    <location>
        <begin position="36"/>
        <end position="52"/>
    </location>
</feature>
<dbReference type="FunFam" id="3.30.160.60:FF:003008">
    <property type="entry name" value="Zinc finger protein 989"/>
    <property type="match status" value="1"/>
</dbReference>
<dbReference type="GO" id="GO:0008270">
    <property type="term" value="F:zinc ion binding"/>
    <property type="evidence" value="ECO:0007669"/>
    <property type="project" value="UniProtKB-KW"/>
</dbReference>
<feature type="compositionally biased region" description="Basic and acidic residues" evidence="9">
    <location>
        <begin position="1"/>
        <end position="14"/>
    </location>
</feature>
<dbReference type="AlphaFoldDB" id="A0A9Q9W582"/>
<organism evidence="11">
    <name type="scientific">Cyprinus carpio</name>
    <name type="common">Common carp</name>
    <dbReference type="NCBI Taxonomy" id="7962"/>
    <lineage>
        <taxon>Eukaryota</taxon>
        <taxon>Metazoa</taxon>
        <taxon>Chordata</taxon>
        <taxon>Craniata</taxon>
        <taxon>Vertebrata</taxon>
        <taxon>Euteleostomi</taxon>
        <taxon>Actinopterygii</taxon>
        <taxon>Neopterygii</taxon>
        <taxon>Teleostei</taxon>
        <taxon>Ostariophysi</taxon>
        <taxon>Cypriniformes</taxon>
        <taxon>Cyprinidae</taxon>
        <taxon>Cyprininae</taxon>
        <taxon>Cyprinus</taxon>
    </lineage>
</organism>
<dbReference type="PANTHER" id="PTHR24394">
    <property type="entry name" value="ZINC FINGER PROTEIN"/>
    <property type="match status" value="1"/>
</dbReference>
<sequence>MSDPEPCRIKHTEDTQEQTGLIEGNEESEELSEVEEEHHDKPGEKPLSRSETKNTFLKTRRGNKSFTCTQCGKSLKTKRILKIHMSVHTEEKPFTCDQCGKSFTQKEQLKGHMRIHTGEKPFKCHECRERFFSKSHLERHVRSHWRETIHM</sequence>
<feature type="domain" description="C2H2-type" evidence="10">
    <location>
        <begin position="94"/>
        <end position="121"/>
    </location>
</feature>
<dbReference type="PROSITE" id="PS00028">
    <property type="entry name" value="ZINC_FINGER_C2H2_1"/>
    <property type="match status" value="3"/>
</dbReference>
<evidence type="ECO:0000256" key="4">
    <source>
        <dbReference type="ARBA" id="ARBA00022833"/>
    </source>
</evidence>
<dbReference type="RefSeq" id="XP_042577063.1">
    <property type="nucleotide sequence ID" value="XM_042721129.1"/>
</dbReference>
<evidence type="ECO:0000256" key="6">
    <source>
        <dbReference type="ARBA" id="ARBA00023163"/>
    </source>
</evidence>
<feature type="compositionally biased region" description="Acidic residues" evidence="9">
    <location>
        <begin position="24"/>
        <end position="35"/>
    </location>
</feature>
<evidence type="ECO:0000256" key="8">
    <source>
        <dbReference type="PROSITE-ProRule" id="PRU00042"/>
    </source>
</evidence>
<dbReference type="PROSITE" id="PS50157">
    <property type="entry name" value="ZINC_FINGER_C2H2_2"/>
    <property type="match status" value="3"/>
</dbReference>
<gene>
    <name evidence="11" type="primary">LOC122136703</name>
</gene>
<evidence type="ECO:0000256" key="7">
    <source>
        <dbReference type="ARBA" id="ARBA00023242"/>
    </source>
</evidence>
<reference evidence="11" key="1">
    <citation type="submission" date="2025-08" db="UniProtKB">
        <authorList>
            <consortium name="RefSeq"/>
        </authorList>
    </citation>
    <scope>IDENTIFICATION</scope>
    <source>
        <tissue evidence="11">Muscle</tissue>
    </source>
</reference>
<name>A0A9Q9W582_CYPCA</name>
<dbReference type="GeneID" id="122136703"/>
<keyword evidence="6" id="KW-0804">Transcription</keyword>
<dbReference type="OrthoDB" id="654211at2759"/>
<dbReference type="FunFam" id="3.30.160.60:FF:000624">
    <property type="entry name" value="zinc finger protein 697"/>
    <property type="match status" value="1"/>
</dbReference>
<keyword evidence="4" id="KW-0862">Zinc</keyword>
<accession>A0A9Q9W582</accession>
<dbReference type="GO" id="GO:0003677">
    <property type="term" value="F:DNA binding"/>
    <property type="evidence" value="ECO:0007669"/>
    <property type="project" value="UniProtKB-KW"/>
</dbReference>
<dbReference type="SMART" id="SM00355">
    <property type="entry name" value="ZnF_C2H2"/>
    <property type="match status" value="3"/>
</dbReference>
<proteinExistence type="predicted"/>
<dbReference type="KEGG" id="ccar:122136703"/>
<keyword evidence="1" id="KW-0479">Metal-binding</keyword>
<keyword evidence="2" id="KW-0677">Repeat</keyword>
<dbReference type="Pfam" id="PF00096">
    <property type="entry name" value="zf-C2H2"/>
    <property type="match status" value="3"/>
</dbReference>
<evidence type="ECO:0000256" key="2">
    <source>
        <dbReference type="ARBA" id="ARBA00022737"/>
    </source>
</evidence>
<feature type="domain" description="C2H2-type" evidence="10">
    <location>
        <begin position="122"/>
        <end position="149"/>
    </location>
</feature>
<feature type="region of interest" description="Disordered" evidence="9">
    <location>
        <begin position="1"/>
        <end position="54"/>
    </location>
</feature>
<evidence type="ECO:0000259" key="10">
    <source>
        <dbReference type="PROSITE" id="PS50157"/>
    </source>
</evidence>
<evidence type="ECO:0000313" key="11">
    <source>
        <dbReference type="RefSeq" id="XP_042577063.1"/>
    </source>
</evidence>
<evidence type="ECO:0000256" key="9">
    <source>
        <dbReference type="SAM" id="MobiDB-lite"/>
    </source>
</evidence>
<keyword evidence="3 8" id="KW-0863">Zinc-finger</keyword>
<dbReference type="GO" id="GO:0000981">
    <property type="term" value="F:DNA-binding transcription factor activity, RNA polymerase II-specific"/>
    <property type="evidence" value="ECO:0007669"/>
    <property type="project" value="TreeGrafter"/>
</dbReference>
<keyword evidence="7" id="KW-0539">Nucleus</keyword>
<dbReference type="GO" id="GO:0005634">
    <property type="term" value="C:nucleus"/>
    <property type="evidence" value="ECO:0007669"/>
    <property type="project" value="TreeGrafter"/>
</dbReference>
<evidence type="ECO:0000256" key="1">
    <source>
        <dbReference type="ARBA" id="ARBA00022723"/>
    </source>
</evidence>
<protein>
    <submittedName>
        <fullName evidence="11">Gastrula zinc finger protein XlCGF8.2DB-like</fullName>
    </submittedName>
</protein>
<evidence type="ECO:0000256" key="3">
    <source>
        <dbReference type="ARBA" id="ARBA00022771"/>
    </source>
</evidence>
<dbReference type="PANTHER" id="PTHR24394:SF48">
    <property type="entry name" value="ZINC FINGER PROTEIN 771"/>
    <property type="match status" value="1"/>
</dbReference>
<dbReference type="Proteomes" id="UP001155660">
    <property type="component" value="Chromosome B3"/>
</dbReference>
<dbReference type="FunFam" id="3.30.160.60:FF:000765">
    <property type="entry name" value="Zinc finger 45-like"/>
    <property type="match status" value="1"/>
</dbReference>
<feature type="domain" description="C2H2-type" evidence="10">
    <location>
        <begin position="66"/>
        <end position="93"/>
    </location>
</feature>
<dbReference type="InterPro" id="IPR013087">
    <property type="entry name" value="Znf_C2H2_type"/>
</dbReference>
<evidence type="ECO:0000256" key="5">
    <source>
        <dbReference type="ARBA" id="ARBA00023015"/>
    </source>
</evidence>
<keyword evidence="5" id="KW-0805">Transcription regulation</keyword>